<dbReference type="InterPro" id="IPR006685">
    <property type="entry name" value="MscS_channel_2nd"/>
</dbReference>
<protein>
    <recommendedName>
        <fullName evidence="5">Mechanosensitive ion channel MscS domain-containing protein</fullName>
    </recommendedName>
</protein>
<gene>
    <name evidence="6" type="ORF">ECU09_0470</name>
</gene>
<dbReference type="VEuPathDB" id="MicrosporidiaDB:AEWR_090490"/>
<organism evidence="6">
    <name type="scientific">Encephalitozoon cuniculi</name>
    <name type="common">Microsporidian parasite</name>
    <dbReference type="NCBI Taxonomy" id="6035"/>
    <lineage>
        <taxon>Eukaryota</taxon>
        <taxon>Fungi</taxon>
        <taxon>Fungi incertae sedis</taxon>
        <taxon>Microsporidia</taxon>
        <taxon>Unikaryonidae</taxon>
        <taxon>Encephalitozoon</taxon>
    </lineage>
</organism>
<keyword evidence="4" id="KW-0472">Membrane</keyword>
<evidence type="ECO:0000256" key="2">
    <source>
        <dbReference type="ARBA" id="ARBA00022692"/>
    </source>
</evidence>
<evidence type="ECO:0000256" key="3">
    <source>
        <dbReference type="ARBA" id="ARBA00022989"/>
    </source>
</evidence>
<dbReference type="SUPFAM" id="SSF50182">
    <property type="entry name" value="Sm-like ribonucleoproteins"/>
    <property type="match status" value="1"/>
</dbReference>
<dbReference type="VEuPathDB" id="MicrosporidiaDB:ECU09_0470"/>
<evidence type="ECO:0000256" key="4">
    <source>
        <dbReference type="ARBA" id="ARBA00023136"/>
    </source>
</evidence>
<keyword evidence="3" id="KW-1133">Transmembrane helix</keyword>
<sequence length="108" mass="12052">MTGRSILKFPFLDLRKGVPRNTIPGLALSIAMLKPISVIVPKVLTDNLYKGAVALATRPFDVGDRVKVDKYDGVVKDVSLWYVMLERGKGYVFIPTSHIYNAVVELFK</sequence>
<accession>M1JL36</accession>
<comment type="subcellular location">
    <subcellularLocation>
        <location evidence="1">Membrane</location>
    </subcellularLocation>
</comment>
<proteinExistence type="predicted"/>
<evidence type="ECO:0000259" key="5">
    <source>
        <dbReference type="Pfam" id="PF00924"/>
    </source>
</evidence>
<dbReference type="VEuPathDB" id="MicrosporidiaDB:AEWQ_090500"/>
<dbReference type="Pfam" id="PF00924">
    <property type="entry name" value="MS_channel_2nd"/>
    <property type="match status" value="1"/>
</dbReference>
<dbReference type="VEuPathDB" id="MicrosporidiaDB:AEWD_090490"/>
<dbReference type="GO" id="GO:0016020">
    <property type="term" value="C:membrane"/>
    <property type="evidence" value="ECO:0007669"/>
    <property type="project" value="UniProtKB-SubCell"/>
</dbReference>
<name>M1JL36_ENCCN</name>
<dbReference type="EMBL" id="KC513614">
    <property type="protein sequence ID" value="AGE96249.1"/>
    <property type="molecule type" value="Genomic_DNA"/>
</dbReference>
<reference evidence="6" key="1">
    <citation type="journal article" date="2013" name="Eukaryot. Cell">
        <title>Extremely Reduced Levels of Heterozygosity in the Vertebrate Pathogen Encephalitozoon cuniculi.</title>
        <authorList>
            <person name="Selman M."/>
            <person name="Sak B."/>
            <person name="Kvac M."/>
            <person name="Farinelli L."/>
            <person name="Weiss L.M."/>
            <person name="Corradi N."/>
        </authorList>
    </citation>
    <scope>NUCLEOTIDE SEQUENCE</scope>
</reference>
<dbReference type="VEuPathDB" id="MicrosporidiaDB:M970_090490"/>
<evidence type="ECO:0000313" key="6">
    <source>
        <dbReference type="EMBL" id="AGE96249.1"/>
    </source>
</evidence>
<dbReference type="Gene3D" id="2.30.30.60">
    <property type="match status" value="1"/>
</dbReference>
<dbReference type="AlphaFoldDB" id="M1JL36"/>
<dbReference type="InterPro" id="IPR023408">
    <property type="entry name" value="MscS_beta-dom_sf"/>
</dbReference>
<dbReference type="InterPro" id="IPR010920">
    <property type="entry name" value="LSM_dom_sf"/>
</dbReference>
<feature type="domain" description="Mechanosensitive ion channel MscS" evidence="5">
    <location>
        <begin position="45"/>
        <end position="104"/>
    </location>
</feature>
<evidence type="ECO:0000256" key="1">
    <source>
        <dbReference type="ARBA" id="ARBA00004370"/>
    </source>
</evidence>
<keyword evidence="2" id="KW-0812">Transmembrane</keyword>
<dbReference type="GO" id="GO:0055085">
    <property type="term" value="P:transmembrane transport"/>
    <property type="evidence" value="ECO:0007669"/>
    <property type="project" value="InterPro"/>
</dbReference>